<dbReference type="Proteomes" id="UP000430508">
    <property type="component" value="Chromosome"/>
</dbReference>
<gene>
    <name evidence="1" type="ORF">GQ588_00500</name>
</gene>
<dbReference type="InterPro" id="IPR001539">
    <property type="entry name" value="Peptidase_U32"/>
</dbReference>
<evidence type="ECO:0000313" key="1">
    <source>
        <dbReference type="EMBL" id="QGZ99253.1"/>
    </source>
</evidence>
<reference evidence="1 2" key="1">
    <citation type="submission" date="2019-12" db="EMBL/GenBank/DDBJ databases">
        <title>Sequence classification of anaerobic respiratory reductive dehalogenases: First we see many, then we see few.</title>
        <authorList>
            <person name="Molenda O."/>
            <person name="Puentes Jacome L.A."/>
            <person name="Cao X."/>
            <person name="Nesbo C.L."/>
            <person name="Tang S."/>
            <person name="Morson N."/>
            <person name="Patron J."/>
            <person name="Lomheim L."/>
            <person name="Wishart D.S."/>
            <person name="Edwards E.A."/>
        </authorList>
    </citation>
    <scope>NUCLEOTIDE SEQUENCE [LARGE SCALE GENOMIC DNA]</scope>
    <source>
        <strain evidence="1 2">12DCA</strain>
    </source>
</reference>
<dbReference type="InterPro" id="IPR051454">
    <property type="entry name" value="RNA/ubiquinone_mod_enzymes"/>
</dbReference>
<accession>A0A857DDE3</accession>
<dbReference type="PANTHER" id="PTHR30217">
    <property type="entry name" value="PEPTIDASE U32 FAMILY"/>
    <property type="match status" value="1"/>
</dbReference>
<proteinExistence type="predicted"/>
<sequence>MINIFKKKQNFPPKNQTQELYYSVPLLFDYGYIQELIKLNSQDKAKYKIRSVYNSLPVTSYAKSGHEHGRSVNLQEDSGKIRTLEDLRPYIKELSDNGLAFIYLMNNISTVSLYDFESNIPQLKQFVEHLADIGVRSITVGSQLLADFLKEEFSGLVVNASTMMDIRSINQAKYVSENLGISNIIPASDLNKDFVFIESYKKLLPDVGLELMADEGCIFCCPTKNIHYALFGKQENIHKCSPLFREFPKFICDQITFKSPAIQMVLNRIIYPWEIPDYEKTGVNSIKLVGRDHPKPELVNKIKAYMLGATDREYALNEFYNTFNSRFMNKVFHPYGTLKMKEIFEFLPKLDYFIENKPQCAAQCGAACKYCFHKAEQIKDYVAGKGQAGRLSCAAGE</sequence>
<dbReference type="Pfam" id="PF01136">
    <property type="entry name" value="Peptidase_U32"/>
    <property type="match status" value="1"/>
</dbReference>
<dbReference type="RefSeq" id="WP_158208073.1">
    <property type="nucleotide sequence ID" value="NZ_CP046996.1"/>
</dbReference>
<name>A0A857DDE3_9FIRM</name>
<evidence type="ECO:0000313" key="2">
    <source>
        <dbReference type="Proteomes" id="UP000430508"/>
    </source>
</evidence>
<dbReference type="EMBL" id="CP046996">
    <property type="protein sequence ID" value="QGZ99253.1"/>
    <property type="molecule type" value="Genomic_DNA"/>
</dbReference>
<protein>
    <submittedName>
        <fullName evidence="1">Phage tail protein</fullName>
    </submittedName>
</protein>
<dbReference type="PANTHER" id="PTHR30217:SF10">
    <property type="entry name" value="23S RRNA 5-HYDROXYCYTIDINE C2501 SYNTHASE"/>
    <property type="match status" value="1"/>
</dbReference>
<dbReference type="AlphaFoldDB" id="A0A857DDE3"/>
<organism evidence="1 2">
    <name type="scientific">Dehalobacter restrictus</name>
    <dbReference type="NCBI Taxonomy" id="55583"/>
    <lineage>
        <taxon>Bacteria</taxon>
        <taxon>Bacillati</taxon>
        <taxon>Bacillota</taxon>
        <taxon>Clostridia</taxon>
        <taxon>Eubacteriales</taxon>
        <taxon>Desulfitobacteriaceae</taxon>
        <taxon>Dehalobacter</taxon>
    </lineage>
</organism>